<dbReference type="RefSeq" id="WP_058266775.1">
    <property type="nucleotide sequence ID" value="NZ_FMAZ01000001.1"/>
</dbReference>
<feature type="transmembrane region" description="Helical" evidence="9">
    <location>
        <begin position="158"/>
        <end position="175"/>
    </location>
</feature>
<dbReference type="SUPFAM" id="SSF52343">
    <property type="entry name" value="Ferredoxin reductase-like, C-terminal NADP-linked domain"/>
    <property type="match status" value="1"/>
</dbReference>
<keyword evidence="3" id="KW-0001">2Fe-2S</keyword>
<keyword evidence="8" id="KW-0411">Iron-sulfur</keyword>
<dbReference type="CDD" id="cd00322">
    <property type="entry name" value="FNR_like"/>
    <property type="match status" value="1"/>
</dbReference>
<dbReference type="OrthoDB" id="9801223at2"/>
<evidence type="ECO:0000256" key="8">
    <source>
        <dbReference type="ARBA" id="ARBA00023014"/>
    </source>
</evidence>
<keyword evidence="9" id="KW-0472">Membrane</keyword>
<keyword evidence="2" id="KW-0285">Flavoprotein</keyword>
<dbReference type="EMBL" id="LNQM01000001">
    <property type="protein sequence ID" value="KSU79171.1"/>
    <property type="molecule type" value="Genomic_DNA"/>
</dbReference>
<sequence length="521" mass="54437">MSTTQTPPAGPAPSLAGRLDTLLGRVTMYRLILLVLAALAAYSLLLEVLGWLTFGLAELLVHLALCLLLTYGSNLGLAALFGVRQHPESSLITGLLIYFLFWPSFRALDVAGVALACVLASASKYALAWRGRHIFNPAALGAFVAGLTGLNIATWWAATPAMLWLVVPGVLLVLYRTRKLLMGTVFTLVASSIITLELLRAGMGAGEGIWQALAQRPVLFFVGFMLSEPLTLPPRRWQQLSLAALVGVVFALPYNLGFIANSPEAALLLGNLLAFLAGQRGAVKLSFAGSRPLTATTTEFSFTPSRPVRFRPGQYMELDLPQAASDGKGRRRVFSLTGAPQAGLVTFGVRTAQPLSAAKKALLGLQPGGRLTATSVGGDFVPPRDPERPVLLIAAGIGITPFLSHLASGALAGRDAVLLLLARSAADVAYTGELRASGVSVLVWTADGSAVPPGLTDARAGAGTGAGPGARLDAAGLAALVPDIARRQVYISGSPASVSSLRRAARTAGAKRVRVDSFSGY</sequence>
<keyword evidence="6" id="KW-0560">Oxidoreductase</keyword>
<dbReference type="PANTHER" id="PTHR47354:SF6">
    <property type="entry name" value="NADH OXIDOREDUCTASE HCR"/>
    <property type="match status" value="1"/>
</dbReference>
<organism evidence="11 12">
    <name type="scientific">Pseudarthrobacter enclensis</name>
    <dbReference type="NCBI Taxonomy" id="993070"/>
    <lineage>
        <taxon>Bacteria</taxon>
        <taxon>Bacillati</taxon>
        <taxon>Actinomycetota</taxon>
        <taxon>Actinomycetes</taxon>
        <taxon>Micrococcales</taxon>
        <taxon>Micrococcaceae</taxon>
        <taxon>Pseudarthrobacter</taxon>
    </lineage>
</organism>
<dbReference type="Gene3D" id="2.40.30.10">
    <property type="entry name" value="Translation factors"/>
    <property type="match status" value="1"/>
</dbReference>
<dbReference type="SUPFAM" id="SSF63380">
    <property type="entry name" value="Riboflavin synthase domain-like"/>
    <property type="match status" value="1"/>
</dbReference>
<evidence type="ECO:0000256" key="4">
    <source>
        <dbReference type="ARBA" id="ARBA00022723"/>
    </source>
</evidence>
<dbReference type="PANTHER" id="PTHR47354">
    <property type="entry name" value="NADH OXIDOREDUCTASE HCR"/>
    <property type="match status" value="1"/>
</dbReference>
<feature type="transmembrane region" description="Helical" evidence="9">
    <location>
        <begin position="59"/>
        <end position="83"/>
    </location>
</feature>
<dbReference type="GO" id="GO:0051537">
    <property type="term" value="F:2 iron, 2 sulfur cluster binding"/>
    <property type="evidence" value="ECO:0007669"/>
    <property type="project" value="UniProtKB-KW"/>
</dbReference>
<feature type="transmembrane region" description="Helical" evidence="9">
    <location>
        <begin position="28"/>
        <end position="52"/>
    </location>
</feature>
<dbReference type="Gene3D" id="3.40.50.80">
    <property type="entry name" value="Nucleotide-binding domain of ferredoxin-NADP reductase (FNR) module"/>
    <property type="match status" value="1"/>
</dbReference>
<comment type="cofactor">
    <cofactor evidence="1">
        <name>FAD</name>
        <dbReference type="ChEBI" id="CHEBI:57692"/>
    </cofactor>
</comment>
<dbReference type="Proteomes" id="UP000053199">
    <property type="component" value="Unassembled WGS sequence"/>
</dbReference>
<reference evidence="11 12" key="1">
    <citation type="journal article" date="2014" name="Arch. Microbiol.">
        <title>Arthrobacter enclensis sp. nov., isolated from sediment sample.</title>
        <authorList>
            <person name="Dastager S.G."/>
            <person name="Liu Q."/>
            <person name="Tang S.K."/>
            <person name="Krishnamurthi S."/>
            <person name="Lee J.C."/>
            <person name="Li W.J."/>
        </authorList>
    </citation>
    <scope>NUCLEOTIDE SEQUENCE [LARGE SCALE GENOMIC DNA]</scope>
    <source>
        <strain evidence="11 12">NIO-1008</strain>
    </source>
</reference>
<accession>A0A0V8IWG5</accession>
<dbReference type="InterPro" id="IPR017938">
    <property type="entry name" value="Riboflavin_synthase-like_b-brl"/>
</dbReference>
<feature type="transmembrane region" description="Helical" evidence="9">
    <location>
        <begin position="265"/>
        <end position="283"/>
    </location>
</feature>
<dbReference type="InterPro" id="IPR017927">
    <property type="entry name" value="FAD-bd_FR_type"/>
</dbReference>
<evidence type="ECO:0000313" key="12">
    <source>
        <dbReference type="Proteomes" id="UP000053199"/>
    </source>
</evidence>
<dbReference type="GO" id="GO:0016491">
    <property type="term" value="F:oxidoreductase activity"/>
    <property type="evidence" value="ECO:0007669"/>
    <property type="project" value="UniProtKB-KW"/>
</dbReference>
<gene>
    <name evidence="11" type="ORF">AS031_03875</name>
</gene>
<evidence type="ECO:0000256" key="9">
    <source>
        <dbReference type="SAM" id="Phobius"/>
    </source>
</evidence>
<name>A0A0V8IWG5_9MICC</name>
<dbReference type="InterPro" id="IPR039261">
    <property type="entry name" value="FNR_nucleotide-bd"/>
</dbReference>
<evidence type="ECO:0000256" key="5">
    <source>
        <dbReference type="ARBA" id="ARBA00022827"/>
    </source>
</evidence>
<keyword evidence="9" id="KW-0812">Transmembrane</keyword>
<proteinExistence type="predicted"/>
<evidence type="ECO:0000256" key="7">
    <source>
        <dbReference type="ARBA" id="ARBA00023004"/>
    </source>
</evidence>
<dbReference type="GO" id="GO:0046872">
    <property type="term" value="F:metal ion binding"/>
    <property type="evidence" value="ECO:0007669"/>
    <property type="project" value="UniProtKB-KW"/>
</dbReference>
<dbReference type="PROSITE" id="PS51384">
    <property type="entry name" value="FAD_FR"/>
    <property type="match status" value="1"/>
</dbReference>
<protein>
    <submittedName>
        <fullName evidence="11">Oxidoreductase</fullName>
    </submittedName>
</protein>
<keyword evidence="7" id="KW-0408">Iron</keyword>
<evidence type="ECO:0000256" key="2">
    <source>
        <dbReference type="ARBA" id="ARBA00022630"/>
    </source>
</evidence>
<feature type="transmembrane region" description="Helical" evidence="9">
    <location>
        <begin position="239"/>
        <end position="259"/>
    </location>
</feature>
<dbReference type="InterPro" id="IPR050415">
    <property type="entry name" value="MRET"/>
</dbReference>
<evidence type="ECO:0000259" key="10">
    <source>
        <dbReference type="PROSITE" id="PS51384"/>
    </source>
</evidence>
<evidence type="ECO:0000256" key="6">
    <source>
        <dbReference type="ARBA" id="ARBA00023002"/>
    </source>
</evidence>
<feature type="transmembrane region" description="Helical" evidence="9">
    <location>
        <begin position="180"/>
        <end position="203"/>
    </location>
</feature>
<dbReference type="STRING" id="993070.AS031_03875"/>
<keyword evidence="4" id="KW-0479">Metal-binding</keyword>
<feature type="domain" description="FAD-binding FR-type" evidence="10">
    <location>
        <begin position="280"/>
        <end position="383"/>
    </location>
</feature>
<keyword evidence="5" id="KW-0274">FAD</keyword>
<dbReference type="AlphaFoldDB" id="A0A0V8IWG5"/>
<keyword evidence="9" id="KW-1133">Transmembrane helix</keyword>
<evidence type="ECO:0000256" key="3">
    <source>
        <dbReference type="ARBA" id="ARBA00022714"/>
    </source>
</evidence>
<keyword evidence="12" id="KW-1185">Reference proteome</keyword>
<evidence type="ECO:0000313" key="11">
    <source>
        <dbReference type="EMBL" id="KSU79171.1"/>
    </source>
</evidence>
<feature type="transmembrane region" description="Helical" evidence="9">
    <location>
        <begin position="95"/>
        <end position="122"/>
    </location>
</feature>
<evidence type="ECO:0000256" key="1">
    <source>
        <dbReference type="ARBA" id="ARBA00001974"/>
    </source>
</evidence>
<comment type="caution">
    <text evidence="11">The sequence shown here is derived from an EMBL/GenBank/DDBJ whole genome shotgun (WGS) entry which is preliminary data.</text>
</comment>